<accession>A0A4S8K6P1</accession>
<gene>
    <name evidence="2" type="ORF">C4D60_Mb08t26350</name>
</gene>
<evidence type="ECO:0000256" key="1">
    <source>
        <dbReference type="SAM" id="MobiDB-lite"/>
    </source>
</evidence>
<sequence length="73" mass="8025">MVIRWRKATRCPHDRASASSTSSPLRMTTTPLFSAVSGEEAVRYGCSEDEHDVVSLWLEKGKSHECPASALCT</sequence>
<dbReference type="AlphaFoldDB" id="A0A4S8K6P1"/>
<dbReference type="Proteomes" id="UP000317650">
    <property type="component" value="Chromosome 8"/>
</dbReference>
<dbReference type="EMBL" id="PYDT01000002">
    <property type="protein sequence ID" value="THU70567.1"/>
    <property type="molecule type" value="Genomic_DNA"/>
</dbReference>
<comment type="caution">
    <text evidence="2">The sequence shown here is derived from an EMBL/GenBank/DDBJ whole genome shotgun (WGS) entry which is preliminary data.</text>
</comment>
<organism evidence="2 3">
    <name type="scientific">Musa balbisiana</name>
    <name type="common">Banana</name>
    <dbReference type="NCBI Taxonomy" id="52838"/>
    <lineage>
        <taxon>Eukaryota</taxon>
        <taxon>Viridiplantae</taxon>
        <taxon>Streptophyta</taxon>
        <taxon>Embryophyta</taxon>
        <taxon>Tracheophyta</taxon>
        <taxon>Spermatophyta</taxon>
        <taxon>Magnoliopsida</taxon>
        <taxon>Liliopsida</taxon>
        <taxon>Zingiberales</taxon>
        <taxon>Musaceae</taxon>
        <taxon>Musa</taxon>
    </lineage>
</organism>
<keyword evidence="3" id="KW-1185">Reference proteome</keyword>
<reference evidence="2 3" key="1">
    <citation type="journal article" date="2019" name="Nat. Plants">
        <title>Genome sequencing of Musa balbisiana reveals subgenome evolution and function divergence in polyploid bananas.</title>
        <authorList>
            <person name="Yao X."/>
        </authorList>
    </citation>
    <scope>NUCLEOTIDE SEQUENCE [LARGE SCALE GENOMIC DNA]</scope>
    <source>
        <strain evidence="3">cv. DH-PKW</strain>
        <tissue evidence="2">Leaves</tissue>
    </source>
</reference>
<proteinExistence type="predicted"/>
<name>A0A4S8K6P1_MUSBA</name>
<protein>
    <submittedName>
        <fullName evidence="2">Uncharacterized protein</fullName>
    </submittedName>
</protein>
<evidence type="ECO:0000313" key="2">
    <source>
        <dbReference type="EMBL" id="THU70567.1"/>
    </source>
</evidence>
<evidence type="ECO:0000313" key="3">
    <source>
        <dbReference type="Proteomes" id="UP000317650"/>
    </source>
</evidence>
<feature type="compositionally biased region" description="Basic residues" evidence="1">
    <location>
        <begin position="1"/>
        <end position="10"/>
    </location>
</feature>
<feature type="region of interest" description="Disordered" evidence="1">
    <location>
        <begin position="1"/>
        <end position="25"/>
    </location>
</feature>